<dbReference type="AlphaFoldDB" id="L8TMU3"/>
<gene>
    <name evidence="1" type="ORF">G205_10243</name>
</gene>
<organism evidence="1 2">
    <name type="scientific">Arthrobacter nitrophenolicus</name>
    <dbReference type="NCBI Taxonomy" id="683150"/>
    <lineage>
        <taxon>Bacteria</taxon>
        <taxon>Bacillati</taxon>
        <taxon>Actinomycetota</taxon>
        <taxon>Actinomycetes</taxon>
        <taxon>Micrococcales</taxon>
        <taxon>Micrococcaceae</taxon>
        <taxon>Arthrobacter</taxon>
    </lineage>
</organism>
<evidence type="ECO:0000313" key="2">
    <source>
        <dbReference type="Proteomes" id="UP000011189"/>
    </source>
</evidence>
<evidence type="ECO:0000313" key="1">
    <source>
        <dbReference type="EMBL" id="ELT44638.1"/>
    </source>
</evidence>
<proteinExistence type="predicted"/>
<sequence>MNRYLSMTPRMNLPSLLRFGVIVSVTCCPSRSTTTAAGAPFPAASSSWTTDSAVMSLPLMVLRMSPAWIFPAEAESSESPAAWSCWPYGMSSSLSAEATAFSCDVVMATALCSSASCLVVPVG</sequence>
<dbReference type="EMBL" id="AOFD01000019">
    <property type="protein sequence ID" value="ELT44638.1"/>
    <property type="molecule type" value="Genomic_DNA"/>
</dbReference>
<dbReference type="Proteomes" id="UP000011189">
    <property type="component" value="Unassembled WGS sequence"/>
</dbReference>
<reference evidence="2" key="1">
    <citation type="journal article" date="2013" name="Genome Announc.">
        <title>Draft Genome Sequence of the 2-Chloro-4-Nitrophenol-Degrading Bacterium Arthrobacter sp. Strain SJCon.</title>
        <authorList>
            <person name="Vikram S."/>
            <person name="Kumar S."/>
            <person name="Vaidya B."/>
            <person name="Pinnaka A.K."/>
            <person name="Raghava G.P."/>
        </authorList>
    </citation>
    <scope>NUCLEOTIDE SEQUENCE [LARGE SCALE GENOMIC DNA]</scope>
    <source>
        <strain evidence="2">SJCon</strain>
    </source>
</reference>
<keyword evidence="2" id="KW-1185">Reference proteome</keyword>
<name>L8TMU3_9MICC</name>
<accession>L8TMU3</accession>
<protein>
    <submittedName>
        <fullName evidence="1">Uncharacterized protein</fullName>
    </submittedName>
</protein>
<comment type="caution">
    <text evidence="1">The sequence shown here is derived from an EMBL/GenBank/DDBJ whole genome shotgun (WGS) entry which is preliminary data.</text>
</comment>